<reference evidence="1 2" key="1">
    <citation type="submission" date="2020-06" db="EMBL/GenBank/DDBJ databases">
        <title>The endosymbiont of the kinetoplastid Bodo saltans is a Paracaedibacter-like alpha-proteobacterium possessing a putative toxin-antitoxin system.</title>
        <authorList>
            <person name="Midha S."/>
            <person name="Rigden D.J."/>
            <person name="Siozios S."/>
            <person name="Hurst G.D.D."/>
            <person name="Jackson A.P."/>
        </authorList>
    </citation>
    <scope>NUCLEOTIDE SEQUENCE [LARGE SCALE GENOMIC DNA]</scope>
    <source>
        <strain evidence="1">Lake Konstanz</strain>
    </source>
</reference>
<dbReference type="RefSeq" id="WP_350331662.1">
    <property type="nucleotide sequence ID" value="NZ_CP054719.1"/>
</dbReference>
<sequence length="77" mass="8922">MKNTIRDLLEIKTNVVNIDQHWPTLRQKQYYNAMCELKQELEVLAGLPNIAESLKTKVSRSLEKVAELVNKLSKKIN</sequence>
<dbReference type="AlphaFoldDB" id="A0A7L9RU23"/>
<gene>
    <name evidence="1" type="ORF">CPBP_00887</name>
</gene>
<dbReference type="KEGG" id="pbal:CPBP_00887"/>
<evidence type="ECO:0000313" key="2">
    <source>
        <dbReference type="Proteomes" id="UP000594001"/>
    </source>
</evidence>
<dbReference type="EMBL" id="CP054719">
    <property type="protein sequence ID" value="QOL20107.1"/>
    <property type="molecule type" value="Genomic_DNA"/>
</dbReference>
<protein>
    <submittedName>
        <fullName evidence="1">Uncharacterized protein</fullName>
    </submittedName>
</protein>
<name>A0A7L9RU23_9PROT</name>
<proteinExistence type="predicted"/>
<keyword evidence="2" id="KW-1185">Reference proteome</keyword>
<dbReference type="Proteomes" id="UP000594001">
    <property type="component" value="Chromosome"/>
</dbReference>
<accession>A0A7L9RU23</accession>
<organism evidence="1 2">
    <name type="scientific">Candidatus Bodocaedibacter vickermanii</name>
    <dbReference type="NCBI Taxonomy" id="2741701"/>
    <lineage>
        <taxon>Bacteria</taxon>
        <taxon>Pseudomonadati</taxon>
        <taxon>Pseudomonadota</taxon>
        <taxon>Alphaproteobacteria</taxon>
        <taxon>Holosporales</taxon>
        <taxon>Candidatus Paracaedibacteraceae</taxon>
        <taxon>Candidatus Bodocaedibacter</taxon>
    </lineage>
</organism>
<evidence type="ECO:0000313" key="1">
    <source>
        <dbReference type="EMBL" id="QOL20107.1"/>
    </source>
</evidence>